<dbReference type="InterPro" id="IPR005814">
    <property type="entry name" value="Aminotrans_3"/>
</dbReference>
<evidence type="ECO:0000256" key="5">
    <source>
        <dbReference type="ARBA" id="ARBA00022898"/>
    </source>
</evidence>
<evidence type="ECO:0000256" key="6">
    <source>
        <dbReference type="RuleBase" id="RU003560"/>
    </source>
</evidence>
<organism evidence="7 8">
    <name type="scientific">Pseudomonas graminis</name>
    <dbReference type="NCBI Taxonomy" id="158627"/>
    <lineage>
        <taxon>Bacteria</taxon>
        <taxon>Pseudomonadati</taxon>
        <taxon>Pseudomonadota</taxon>
        <taxon>Gammaproteobacteria</taxon>
        <taxon>Pseudomonadales</taxon>
        <taxon>Pseudomonadaceae</taxon>
        <taxon>Pseudomonas</taxon>
    </lineage>
</organism>
<dbReference type="InterPro" id="IPR015422">
    <property type="entry name" value="PyrdxlP-dep_Trfase_small"/>
</dbReference>
<dbReference type="NCBIfam" id="NF005393">
    <property type="entry name" value="PRK06938.1"/>
    <property type="match status" value="1"/>
</dbReference>
<keyword evidence="3" id="KW-0032">Aminotransferase</keyword>
<dbReference type="Pfam" id="PF00202">
    <property type="entry name" value="Aminotran_3"/>
    <property type="match status" value="1"/>
</dbReference>
<dbReference type="SUPFAM" id="SSF53383">
    <property type="entry name" value="PLP-dependent transferases"/>
    <property type="match status" value="1"/>
</dbReference>
<evidence type="ECO:0000256" key="2">
    <source>
        <dbReference type="ARBA" id="ARBA00008954"/>
    </source>
</evidence>
<dbReference type="PIRSF" id="PIRSF000521">
    <property type="entry name" value="Transaminase_4ab_Lys_Orn"/>
    <property type="match status" value="1"/>
</dbReference>
<dbReference type="InterPro" id="IPR015424">
    <property type="entry name" value="PyrdxlP-dep_Trfase"/>
</dbReference>
<dbReference type="NCBIfam" id="TIGR00709">
    <property type="entry name" value="dat"/>
    <property type="match status" value="1"/>
</dbReference>
<sequence length="476" mass="51193">MHSQHNVTPIAARHSEALSSSPDAAVANADYRFAPTPRLERQAAVESNARSYPRRIPLELKRAQGIHVQDSEGRWFIDCLAGAGTLALGHNHPEVIQAMRATLDGQRPLHTLDLMTEAKDDFINELFALLPPEFAKDARIQFCGPAGTDAVEAALKLVRTATGRSNLMAYHGAYHGMTQGALALMGNLGPKTYLDGMSGGAQFLPFPYDYRCPFGVGGEAGERIGLHYIENQLTDPESGVLPPAGMILETLQGEGGVVPTSANWLREIRRITRDAGVPLILDEIQCGVGRTGKPFAFEHAGIVPDVLVLSKAIGGSQPMAVVVYNKSLDVWKPGSHAGTFRGNQLAMVAGSTTLRIVREQQLDLHAAAMGERLIGHLRSLQKDFPQMGDVRGMGLMLGVEMVDLDGRPDALGHFPHSGALASNVQRECLQRGLIIEVGGRHSSVIRFLPPLIVTAAQIDQIADIFAAAVSAAVKQR</sequence>
<dbReference type="PROSITE" id="PS00600">
    <property type="entry name" value="AA_TRANSFER_CLASS_3"/>
    <property type="match status" value="1"/>
</dbReference>
<evidence type="ECO:0000256" key="1">
    <source>
        <dbReference type="ARBA" id="ARBA00001933"/>
    </source>
</evidence>
<protein>
    <submittedName>
        <fullName evidence="7">Diaminobutyrate--2-oxoglutarate transaminase</fullName>
    </submittedName>
</protein>
<comment type="caution">
    <text evidence="7">The sequence shown here is derived from an EMBL/GenBank/DDBJ whole genome shotgun (WGS) entry which is preliminary data.</text>
</comment>
<evidence type="ECO:0000256" key="3">
    <source>
        <dbReference type="ARBA" id="ARBA00022576"/>
    </source>
</evidence>
<dbReference type="AlphaFoldDB" id="A0A1C2EFY6"/>
<gene>
    <name evidence="7" type="ORF">BBI10_00200</name>
</gene>
<dbReference type="RefSeq" id="WP_065986016.1">
    <property type="nucleotide sequence ID" value="NZ_MDEN01000036.1"/>
</dbReference>
<dbReference type="Proteomes" id="UP000095143">
    <property type="component" value="Unassembled WGS sequence"/>
</dbReference>
<evidence type="ECO:0000313" key="8">
    <source>
        <dbReference type="Proteomes" id="UP000095143"/>
    </source>
</evidence>
<dbReference type="GO" id="GO:0030170">
    <property type="term" value="F:pyridoxal phosphate binding"/>
    <property type="evidence" value="ECO:0007669"/>
    <property type="project" value="InterPro"/>
</dbReference>
<name>A0A1C2EFY6_9PSED</name>
<dbReference type="CDD" id="cd00610">
    <property type="entry name" value="OAT_like"/>
    <property type="match status" value="1"/>
</dbReference>
<dbReference type="InterPro" id="IPR004637">
    <property type="entry name" value="Dat"/>
</dbReference>
<dbReference type="EMBL" id="MDEN01000036">
    <property type="protein sequence ID" value="OCX25922.1"/>
    <property type="molecule type" value="Genomic_DNA"/>
</dbReference>
<comment type="cofactor">
    <cofactor evidence="1">
        <name>pyridoxal 5'-phosphate</name>
        <dbReference type="ChEBI" id="CHEBI:597326"/>
    </cofactor>
</comment>
<keyword evidence="5 6" id="KW-0663">Pyridoxal phosphate</keyword>
<accession>A0A1C2EFY6</accession>
<dbReference type="PANTHER" id="PTHR43552:SF1">
    <property type="entry name" value="DIAMINOBUTYRATE--2-OXOGLUTARATE AMINOTRANSFERASE"/>
    <property type="match status" value="1"/>
</dbReference>
<comment type="similarity">
    <text evidence="2 6">Belongs to the class-III pyridoxal-phosphate-dependent aminotransferase family.</text>
</comment>
<dbReference type="PANTHER" id="PTHR43552">
    <property type="entry name" value="DIAMINOBUTYRATE--2-OXOGLUTARATE AMINOTRANSFERASE"/>
    <property type="match status" value="1"/>
</dbReference>
<evidence type="ECO:0000313" key="7">
    <source>
        <dbReference type="EMBL" id="OCX25922.1"/>
    </source>
</evidence>
<dbReference type="OrthoDB" id="9801052at2"/>
<dbReference type="GO" id="GO:0008483">
    <property type="term" value="F:transaminase activity"/>
    <property type="evidence" value="ECO:0007669"/>
    <property type="project" value="UniProtKB-KW"/>
</dbReference>
<proteinExistence type="inferred from homology"/>
<dbReference type="Gene3D" id="3.40.640.10">
    <property type="entry name" value="Type I PLP-dependent aspartate aminotransferase-like (Major domain)"/>
    <property type="match status" value="1"/>
</dbReference>
<keyword evidence="4" id="KW-0808">Transferase</keyword>
<dbReference type="FunFam" id="3.40.640.10:FF:000091">
    <property type="entry name" value="Diaminobutyrate--2-oxoglutarate aminotransferase"/>
    <property type="match status" value="1"/>
</dbReference>
<dbReference type="InterPro" id="IPR015421">
    <property type="entry name" value="PyrdxlP-dep_Trfase_major"/>
</dbReference>
<evidence type="ECO:0000256" key="4">
    <source>
        <dbReference type="ARBA" id="ARBA00022679"/>
    </source>
</evidence>
<dbReference type="InterPro" id="IPR049704">
    <property type="entry name" value="Aminotrans_3_PPA_site"/>
</dbReference>
<reference evidence="7 8" key="1">
    <citation type="submission" date="2016-08" db="EMBL/GenBank/DDBJ databases">
        <title>Whole genome sequence of Pseudomonas graminis strain UASWS1507, a potential biological control agent for agriculture.</title>
        <authorList>
            <person name="Crovadore J."/>
            <person name="Calmin G."/>
            <person name="Chablais R."/>
            <person name="Cochard B."/>
            <person name="Lefort F."/>
        </authorList>
    </citation>
    <scope>NUCLEOTIDE SEQUENCE [LARGE SCALE GENOMIC DNA]</scope>
    <source>
        <strain evidence="7 8">UASWS1507</strain>
    </source>
</reference>
<dbReference type="Gene3D" id="3.90.1150.10">
    <property type="entry name" value="Aspartate Aminotransferase, domain 1"/>
    <property type="match status" value="1"/>
</dbReference>